<gene>
    <name evidence="2" type="ORF">L1049_001180</name>
</gene>
<accession>A0AAP0NBZ8</accession>
<evidence type="ECO:0000256" key="1">
    <source>
        <dbReference type="SAM" id="SignalP"/>
    </source>
</evidence>
<protein>
    <submittedName>
        <fullName evidence="2">Uncharacterized protein</fullName>
    </submittedName>
</protein>
<comment type="caution">
    <text evidence="2">The sequence shown here is derived from an EMBL/GenBank/DDBJ whole genome shotgun (WGS) entry which is preliminary data.</text>
</comment>
<organism evidence="2 3">
    <name type="scientific">Liquidambar formosana</name>
    <name type="common">Formosan gum</name>
    <dbReference type="NCBI Taxonomy" id="63359"/>
    <lineage>
        <taxon>Eukaryota</taxon>
        <taxon>Viridiplantae</taxon>
        <taxon>Streptophyta</taxon>
        <taxon>Embryophyta</taxon>
        <taxon>Tracheophyta</taxon>
        <taxon>Spermatophyta</taxon>
        <taxon>Magnoliopsida</taxon>
        <taxon>eudicotyledons</taxon>
        <taxon>Gunneridae</taxon>
        <taxon>Pentapetalae</taxon>
        <taxon>Saxifragales</taxon>
        <taxon>Altingiaceae</taxon>
        <taxon>Liquidambar</taxon>
    </lineage>
</organism>
<keyword evidence="3" id="KW-1185">Reference proteome</keyword>
<dbReference type="EMBL" id="JBBPBK010000015">
    <property type="protein sequence ID" value="KAK9269407.1"/>
    <property type="molecule type" value="Genomic_DNA"/>
</dbReference>
<feature type="chain" id="PRO_5042981806" evidence="1">
    <location>
        <begin position="24"/>
        <end position="111"/>
    </location>
</feature>
<dbReference type="AlphaFoldDB" id="A0AAP0NBZ8"/>
<sequence length="111" mass="11826">MRLAVLIFVVVCLLSFASDGCDAVARETFLTRTDDGPTKKSSSVSLGAVNCYSNSQKNNSADDKRVVPTGAFGSRNGNLILGNSTLPQNGNAINIPHSLVGFTRQWVIKPN</sequence>
<name>A0AAP0NBZ8_LIQFO</name>
<reference evidence="2 3" key="1">
    <citation type="journal article" date="2024" name="Plant J.">
        <title>Genome sequences and population genomics reveal climatic adaptation and genomic divergence between two closely related sweetgum species.</title>
        <authorList>
            <person name="Xu W.Q."/>
            <person name="Ren C.Q."/>
            <person name="Zhang X.Y."/>
            <person name="Comes H.P."/>
            <person name="Liu X.H."/>
            <person name="Li Y.G."/>
            <person name="Kettle C.J."/>
            <person name="Jalonen R."/>
            <person name="Gaisberger H."/>
            <person name="Ma Y.Z."/>
            <person name="Qiu Y.X."/>
        </authorList>
    </citation>
    <scope>NUCLEOTIDE SEQUENCE [LARGE SCALE GENOMIC DNA]</scope>
    <source>
        <strain evidence="2">Hangzhou</strain>
    </source>
</reference>
<evidence type="ECO:0000313" key="2">
    <source>
        <dbReference type="EMBL" id="KAK9269407.1"/>
    </source>
</evidence>
<feature type="signal peptide" evidence="1">
    <location>
        <begin position="1"/>
        <end position="23"/>
    </location>
</feature>
<evidence type="ECO:0000313" key="3">
    <source>
        <dbReference type="Proteomes" id="UP001415857"/>
    </source>
</evidence>
<proteinExistence type="predicted"/>
<dbReference type="Proteomes" id="UP001415857">
    <property type="component" value="Unassembled WGS sequence"/>
</dbReference>
<keyword evidence="1" id="KW-0732">Signal</keyword>